<protein>
    <submittedName>
        <fullName evidence="1">Unannotated protein</fullName>
    </submittedName>
</protein>
<proteinExistence type="predicted"/>
<dbReference type="AlphaFoldDB" id="A0A6J6EL72"/>
<evidence type="ECO:0000313" key="1">
    <source>
        <dbReference type="EMBL" id="CAB4573668.1"/>
    </source>
</evidence>
<gene>
    <name evidence="1" type="ORF">UFOPK1747_00128</name>
</gene>
<accession>A0A6J6EL72</accession>
<dbReference type="EMBL" id="CAEZTV010000007">
    <property type="protein sequence ID" value="CAB4573668.1"/>
    <property type="molecule type" value="Genomic_DNA"/>
</dbReference>
<name>A0A6J6EL72_9ZZZZ</name>
<organism evidence="1">
    <name type="scientific">freshwater metagenome</name>
    <dbReference type="NCBI Taxonomy" id="449393"/>
    <lineage>
        <taxon>unclassified sequences</taxon>
        <taxon>metagenomes</taxon>
        <taxon>ecological metagenomes</taxon>
    </lineage>
</organism>
<reference evidence="1" key="1">
    <citation type="submission" date="2020-05" db="EMBL/GenBank/DDBJ databases">
        <authorList>
            <person name="Chiriac C."/>
            <person name="Salcher M."/>
            <person name="Ghai R."/>
            <person name="Kavagutti S V."/>
        </authorList>
    </citation>
    <scope>NUCLEOTIDE SEQUENCE</scope>
</reference>
<sequence>MEILKFENAPQTRTRQRSSTKGLLAIAGFAAVAVLGSTLAASITLNSGNTLEFGQGIATTAACDTDGFQLIPRASFVNAAGTAGVFSLSTVSFTGVSSACLNDVFTLQAYGDTAATPLVLATAATGATTYDQATFVWSTTGTTSPRIATANWNFTTGTLDIGFLGTRATSGAVAKLTVQTSN</sequence>